<dbReference type="EMBL" id="JBHLXE010000090">
    <property type="protein sequence ID" value="MFC0180081.1"/>
    <property type="molecule type" value="Genomic_DNA"/>
</dbReference>
<keyword evidence="5 9" id="KW-0548">Nucleotidyltransferase</keyword>
<sequence length="189" mass="20999">MITHMQLHSVDALIQRLNEGELIAYPTEAVFGLGCDPDNEQAVLHLCALKQRPIEKGLILVASHFELLTPYVDISLLTQQQLEKIHASWPGPVTWVMPTKKDIPYYLKGQFDTLAVRVSAHPIVRALSLAFNRPLVSTSANVTSQPPAKTAEEVFIQFADKVFISEGKIGDLDKPTLIKEALTGKVLRY</sequence>
<comment type="function">
    <text evidence="9">Required for the formation of a threonylcarbamoyl group on adenosine at position 37 (t(6)A37) in tRNAs that read codons beginning with adenine. Catalyzes the conversion of L-threonine, HCO(3)(-)/CO(2) and ATP to give threonylcarbamoyl-AMP (TC-AMP) as the acyladenylate intermediate, with the release of diphosphate.</text>
</comment>
<dbReference type="PANTHER" id="PTHR17490">
    <property type="entry name" value="SUA5"/>
    <property type="match status" value="1"/>
</dbReference>
<comment type="similarity">
    <text evidence="9">Belongs to the SUA5 family. TsaC subfamily.</text>
</comment>
<keyword evidence="6 9" id="KW-0547">Nucleotide-binding</keyword>
<dbReference type="EC" id="2.7.7.87" evidence="9"/>
<evidence type="ECO:0000256" key="2">
    <source>
        <dbReference type="ARBA" id="ARBA00022490"/>
    </source>
</evidence>
<gene>
    <name evidence="9" type="primary">tsaC</name>
    <name evidence="11" type="ORF">ACFFIT_08315</name>
</gene>
<keyword evidence="12" id="KW-1185">Reference proteome</keyword>
<accession>A0ABV6CAS2</accession>
<keyword evidence="2 9" id="KW-0963">Cytoplasm</keyword>
<proteinExistence type="inferred from homology"/>
<dbReference type="InterPro" id="IPR023535">
    <property type="entry name" value="TC-AMP_synthase"/>
</dbReference>
<evidence type="ECO:0000313" key="12">
    <source>
        <dbReference type="Proteomes" id="UP001589758"/>
    </source>
</evidence>
<evidence type="ECO:0000256" key="8">
    <source>
        <dbReference type="ARBA" id="ARBA00048366"/>
    </source>
</evidence>
<dbReference type="Proteomes" id="UP001589758">
    <property type="component" value="Unassembled WGS sequence"/>
</dbReference>
<dbReference type="PANTHER" id="PTHR17490:SF18">
    <property type="entry name" value="THREONYLCARBAMOYL-AMP SYNTHASE"/>
    <property type="match status" value="1"/>
</dbReference>
<evidence type="ECO:0000256" key="1">
    <source>
        <dbReference type="ARBA" id="ARBA00004496"/>
    </source>
</evidence>
<feature type="domain" description="YrdC-like" evidence="10">
    <location>
        <begin position="7"/>
        <end position="189"/>
    </location>
</feature>
<evidence type="ECO:0000256" key="6">
    <source>
        <dbReference type="ARBA" id="ARBA00022741"/>
    </source>
</evidence>
<protein>
    <recommendedName>
        <fullName evidence="9">Threonylcarbamoyl-AMP synthase</fullName>
        <shortName evidence="9">TC-AMP synthase</shortName>
        <ecNumber evidence="9">2.7.7.87</ecNumber>
    </recommendedName>
    <alternativeName>
        <fullName evidence="9">L-threonylcarbamoyladenylate synthase</fullName>
    </alternativeName>
    <alternativeName>
        <fullName evidence="9">t(6)A37 threonylcarbamoyladenosine biosynthesis protein TsaC</fullName>
    </alternativeName>
    <alternativeName>
        <fullName evidence="9">tRNA threonylcarbamoyladenosine biosynthesis protein TsaC</fullName>
    </alternativeName>
</protein>
<dbReference type="HAMAP" id="MF_01852">
    <property type="entry name" value="TsaC"/>
    <property type="match status" value="1"/>
</dbReference>
<dbReference type="PROSITE" id="PS51163">
    <property type="entry name" value="YRDC"/>
    <property type="match status" value="1"/>
</dbReference>
<reference evidence="11 12" key="1">
    <citation type="submission" date="2024-09" db="EMBL/GenBank/DDBJ databases">
        <authorList>
            <person name="Sun Q."/>
            <person name="Mori K."/>
        </authorList>
    </citation>
    <scope>NUCLEOTIDE SEQUENCE [LARGE SCALE GENOMIC DNA]</scope>
    <source>
        <strain evidence="11 12">CCM 8545</strain>
    </source>
</reference>
<evidence type="ECO:0000256" key="3">
    <source>
        <dbReference type="ARBA" id="ARBA00022679"/>
    </source>
</evidence>
<organism evidence="11 12">
    <name type="scientific">Thorsellia kenyensis</name>
    <dbReference type="NCBI Taxonomy" id="1549888"/>
    <lineage>
        <taxon>Bacteria</taxon>
        <taxon>Pseudomonadati</taxon>
        <taxon>Pseudomonadota</taxon>
        <taxon>Gammaproteobacteria</taxon>
        <taxon>Enterobacterales</taxon>
        <taxon>Thorselliaceae</taxon>
        <taxon>Thorsellia</taxon>
    </lineage>
</organism>
<dbReference type="Pfam" id="PF01300">
    <property type="entry name" value="Sua5_yciO_yrdC"/>
    <property type="match status" value="1"/>
</dbReference>
<dbReference type="InterPro" id="IPR017945">
    <property type="entry name" value="DHBP_synth_RibB-like_a/b_dom"/>
</dbReference>
<keyword evidence="7 9" id="KW-0067">ATP-binding</keyword>
<evidence type="ECO:0000256" key="5">
    <source>
        <dbReference type="ARBA" id="ARBA00022695"/>
    </source>
</evidence>
<dbReference type="Gene3D" id="3.90.870.10">
    <property type="entry name" value="DHBP synthase"/>
    <property type="match status" value="1"/>
</dbReference>
<comment type="subcellular location">
    <subcellularLocation>
        <location evidence="1 9">Cytoplasm</location>
    </subcellularLocation>
</comment>
<evidence type="ECO:0000256" key="9">
    <source>
        <dbReference type="HAMAP-Rule" id="MF_01852"/>
    </source>
</evidence>
<evidence type="ECO:0000313" key="11">
    <source>
        <dbReference type="EMBL" id="MFC0180081.1"/>
    </source>
</evidence>
<dbReference type="InterPro" id="IPR050156">
    <property type="entry name" value="TC-AMP_synthase_SUA5"/>
</dbReference>
<dbReference type="InterPro" id="IPR006070">
    <property type="entry name" value="Sua5-like_dom"/>
</dbReference>
<evidence type="ECO:0000256" key="7">
    <source>
        <dbReference type="ARBA" id="ARBA00022840"/>
    </source>
</evidence>
<evidence type="ECO:0000256" key="4">
    <source>
        <dbReference type="ARBA" id="ARBA00022694"/>
    </source>
</evidence>
<name>A0ABV6CAS2_9GAMM</name>
<keyword evidence="4 9" id="KW-0819">tRNA processing</keyword>
<evidence type="ECO:0000259" key="10">
    <source>
        <dbReference type="PROSITE" id="PS51163"/>
    </source>
</evidence>
<comment type="catalytic activity">
    <reaction evidence="8 9">
        <text>L-threonine + hydrogencarbonate + ATP = L-threonylcarbamoyladenylate + diphosphate + H2O</text>
        <dbReference type="Rhea" id="RHEA:36407"/>
        <dbReference type="ChEBI" id="CHEBI:15377"/>
        <dbReference type="ChEBI" id="CHEBI:17544"/>
        <dbReference type="ChEBI" id="CHEBI:30616"/>
        <dbReference type="ChEBI" id="CHEBI:33019"/>
        <dbReference type="ChEBI" id="CHEBI:57926"/>
        <dbReference type="ChEBI" id="CHEBI:73682"/>
        <dbReference type="EC" id="2.7.7.87"/>
    </reaction>
</comment>
<dbReference type="SUPFAM" id="SSF55821">
    <property type="entry name" value="YrdC/RibB"/>
    <property type="match status" value="1"/>
</dbReference>
<keyword evidence="3 9" id="KW-0808">Transferase</keyword>
<dbReference type="RefSeq" id="WP_385877195.1">
    <property type="nucleotide sequence ID" value="NZ_JBHLXE010000090.1"/>
</dbReference>
<comment type="caution">
    <text evidence="11">The sequence shown here is derived from an EMBL/GenBank/DDBJ whole genome shotgun (WGS) entry which is preliminary data.</text>
</comment>